<organism evidence="2 3">
    <name type="scientific">Bacillus arachidis</name>
    <dbReference type="NCBI Taxonomy" id="2819290"/>
    <lineage>
        <taxon>Bacteria</taxon>
        <taxon>Bacillati</taxon>
        <taxon>Bacillota</taxon>
        <taxon>Bacilli</taxon>
        <taxon>Bacillales</taxon>
        <taxon>Bacillaceae</taxon>
        <taxon>Bacillus</taxon>
    </lineage>
</organism>
<evidence type="ECO:0000313" key="3">
    <source>
        <dbReference type="Proteomes" id="UP000677611"/>
    </source>
</evidence>
<keyword evidence="1" id="KW-0472">Membrane</keyword>
<gene>
    <name evidence="2" type="ORF">J4P90_09495</name>
</gene>
<accession>A0ABS3NX16</accession>
<comment type="caution">
    <text evidence="2">The sequence shown here is derived from an EMBL/GenBank/DDBJ whole genome shotgun (WGS) entry which is preliminary data.</text>
</comment>
<evidence type="ECO:0000313" key="2">
    <source>
        <dbReference type="EMBL" id="MBO1625478.1"/>
    </source>
</evidence>
<dbReference type="Proteomes" id="UP000677611">
    <property type="component" value="Unassembled WGS sequence"/>
</dbReference>
<keyword evidence="1" id="KW-1133">Transmembrane helix</keyword>
<keyword evidence="3" id="KW-1185">Reference proteome</keyword>
<dbReference type="EMBL" id="JAGDQJ010000011">
    <property type="protein sequence ID" value="MBO1625478.1"/>
    <property type="molecule type" value="Genomic_DNA"/>
</dbReference>
<dbReference type="RefSeq" id="WP_208017436.1">
    <property type="nucleotide sequence ID" value="NZ_JAGDQJ010000011.1"/>
</dbReference>
<name>A0ABS3NX16_9BACI</name>
<protein>
    <submittedName>
        <fullName evidence="2">Carboxypeptidase regulatory-like domain-containing protein</fullName>
    </submittedName>
</protein>
<proteinExistence type="predicted"/>
<reference evidence="2 3" key="1">
    <citation type="submission" date="2021-03" db="EMBL/GenBank/DDBJ databases">
        <title>Identification of novel Bacillus strains.</title>
        <authorList>
            <person name="Xiao Z."/>
            <person name="Li Y."/>
            <person name="Shen J."/>
        </authorList>
    </citation>
    <scope>NUCLEOTIDE SEQUENCE [LARGE SCALE GENOMIC DNA]</scope>
    <source>
        <strain evidence="2 3">SY8</strain>
    </source>
</reference>
<sequence>MTKSISIFFILCIFVIIIINIKGNNKKKNDTNPPLMCIEGAKYINSVVLSQDKQPLPNIKVYEEAISEKELAVTNSKGELEFTTGVCSKVTLIFITQNGDIFTKKYDRNNIPEIIQLD</sequence>
<keyword evidence="1" id="KW-0812">Transmembrane</keyword>
<feature type="transmembrane region" description="Helical" evidence="1">
    <location>
        <begin position="6"/>
        <end position="23"/>
    </location>
</feature>
<evidence type="ECO:0000256" key="1">
    <source>
        <dbReference type="SAM" id="Phobius"/>
    </source>
</evidence>